<evidence type="ECO:0000313" key="5">
    <source>
        <dbReference type="EMBL" id="RCS70719.1"/>
    </source>
</evidence>
<protein>
    <submittedName>
        <fullName evidence="5">AraC family transcriptional regulator</fullName>
    </submittedName>
</protein>
<keyword evidence="2" id="KW-0238">DNA-binding</keyword>
<dbReference type="GO" id="GO:0003700">
    <property type="term" value="F:DNA-binding transcription factor activity"/>
    <property type="evidence" value="ECO:0007669"/>
    <property type="project" value="InterPro"/>
</dbReference>
<dbReference type="Pfam" id="PF06719">
    <property type="entry name" value="AraC_N"/>
    <property type="match status" value="1"/>
</dbReference>
<organism evidence="5 6">
    <name type="scientific">Vibrio casei</name>
    <dbReference type="NCBI Taxonomy" id="673372"/>
    <lineage>
        <taxon>Bacteria</taxon>
        <taxon>Pseudomonadati</taxon>
        <taxon>Pseudomonadota</taxon>
        <taxon>Gammaproteobacteria</taxon>
        <taxon>Vibrionales</taxon>
        <taxon>Vibrionaceae</taxon>
        <taxon>Vibrio</taxon>
    </lineage>
</organism>
<proteinExistence type="predicted"/>
<sequence>MADFCLFKASKPTQCDATMYKPSLVVTLQGSKMISLFGDNQPLSAGKGLISSIDIPILSRIADASIDKPYLSVVFELDINIVTGLIQEIDDTIYRDPDSQAISISTLPESLMDAVSRVVRLLDNPNDIAVIYSMLQREVIYRLLLSEQGSRLRHLCIQGSSSHKVSQTIKYLNQHFDQPMKVESLAQHVNMSVSSLHQHFKAITTMTPLQFQKQLRLHQARNQILQNVDISVAAYQVGYESASQFSREYSRLFGLPPSQDRLMV</sequence>
<keyword evidence="1" id="KW-0805">Transcription regulation</keyword>
<dbReference type="RefSeq" id="WP_086959987.1">
    <property type="nucleotide sequence ID" value="NZ_AP018681.1"/>
</dbReference>
<dbReference type="InterPro" id="IPR009057">
    <property type="entry name" value="Homeodomain-like_sf"/>
</dbReference>
<dbReference type="GO" id="GO:0043565">
    <property type="term" value="F:sequence-specific DNA binding"/>
    <property type="evidence" value="ECO:0007669"/>
    <property type="project" value="InterPro"/>
</dbReference>
<evidence type="ECO:0000313" key="6">
    <source>
        <dbReference type="Proteomes" id="UP000252479"/>
    </source>
</evidence>
<keyword evidence="6" id="KW-1185">Reference proteome</keyword>
<keyword evidence="3" id="KW-0804">Transcription</keyword>
<dbReference type="PANTHER" id="PTHR43436:SF1">
    <property type="entry name" value="TRANSCRIPTIONAL REGULATORY PROTEIN"/>
    <property type="match status" value="1"/>
</dbReference>
<dbReference type="OrthoDB" id="34150at2"/>
<comment type="caution">
    <text evidence="5">The sequence shown here is derived from an EMBL/GenBank/DDBJ whole genome shotgun (WGS) entry which is preliminary data.</text>
</comment>
<reference evidence="5 6" key="1">
    <citation type="journal article" date="2017" name="Elife">
        <title>Extensive horizontal gene transfer in cheese-associated bacteria.</title>
        <authorList>
            <person name="Bonham K.S."/>
            <person name="Wolfe B.E."/>
            <person name="Dutton R.J."/>
        </authorList>
    </citation>
    <scope>NUCLEOTIDE SEQUENCE [LARGE SCALE GENOMIC DNA]</scope>
    <source>
        <strain evidence="5 6">JB196</strain>
    </source>
</reference>
<dbReference type="PROSITE" id="PS00041">
    <property type="entry name" value="HTH_ARAC_FAMILY_1"/>
    <property type="match status" value="1"/>
</dbReference>
<dbReference type="SUPFAM" id="SSF46689">
    <property type="entry name" value="Homeodomain-like"/>
    <property type="match status" value="2"/>
</dbReference>
<dbReference type="InterPro" id="IPR009594">
    <property type="entry name" value="Tscrpt_reg_HTH_AraC_N"/>
</dbReference>
<dbReference type="Gene3D" id="1.10.10.60">
    <property type="entry name" value="Homeodomain-like"/>
    <property type="match status" value="1"/>
</dbReference>
<dbReference type="InterPro" id="IPR018060">
    <property type="entry name" value="HTH_AraC"/>
</dbReference>
<evidence type="ECO:0000256" key="3">
    <source>
        <dbReference type="ARBA" id="ARBA00023163"/>
    </source>
</evidence>
<accession>A0A368LIZ2</accession>
<dbReference type="EMBL" id="QPGL01000002">
    <property type="protein sequence ID" value="RCS70719.1"/>
    <property type="molecule type" value="Genomic_DNA"/>
</dbReference>
<name>A0A368LIZ2_9VIBR</name>
<evidence type="ECO:0000256" key="1">
    <source>
        <dbReference type="ARBA" id="ARBA00023015"/>
    </source>
</evidence>
<evidence type="ECO:0000259" key="4">
    <source>
        <dbReference type="PROSITE" id="PS01124"/>
    </source>
</evidence>
<dbReference type="InterPro" id="IPR018062">
    <property type="entry name" value="HTH_AraC-typ_CS"/>
</dbReference>
<dbReference type="Proteomes" id="UP000252479">
    <property type="component" value="Unassembled WGS sequence"/>
</dbReference>
<dbReference type="SMART" id="SM00342">
    <property type="entry name" value="HTH_ARAC"/>
    <property type="match status" value="1"/>
</dbReference>
<gene>
    <name evidence="5" type="ORF">CIK83_14990</name>
</gene>
<dbReference type="PROSITE" id="PS01124">
    <property type="entry name" value="HTH_ARAC_FAMILY_2"/>
    <property type="match status" value="1"/>
</dbReference>
<dbReference type="PANTHER" id="PTHR43436">
    <property type="entry name" value="ARAC-FAMILY TRANSCRIPTIONAL REGULATOR"/>
    <property type="match status" value="1"/>
</dbReference>
<dbReference type="GeneID" id="303190229"/>
<dbReference type="AlphaFoldDB" id="A0A368LIZ2"/>
<feature type="domain" description="HTH araC/xylS-type" evidence="4">
    <location>
        <begin position="166"/>
        <end position="263"/>
    </location>
</feature>
<evidence type="ECO:0000256" key="2">
    <source>
        <dbReference type="ARBA" id="ARBA00023125"/>
    </source>
</evidence>
<dbReference type="Pfam" id="PF12833">
    <property type="entry name" value="HTH_18"/>
    <property type="match status" value="1"/>
</dbReference>